<evidence type="ECO:0000256" key="7">
    <source>
        <dbReference type="RuleBase" id="RU363126"/>
    </source>
</evidence>
<dbReference type="Proteomes" id="UP000551443">
    <property type="component" value="Unassembled WGS sequence"/>
</dbReference>
<proteinExistence type="inferred from homology"/>
<name>A0A7L3PV98_9DEND</name>
<dbReference type="InterPro" id="IPR000615">
    <property type="entry name" value="Bestrophin"/>
</dbReference>
<evidence type="ECO:0000256" key="5">
    <source>
        <dbReference type="ARBA" id="ARBA00024167"/>
    </source>
</evidence>
<evidence type="ECO:0000313" key="8">
    <source>
        <dbReference type="EMBL" id="NXU92858.1"/>
    </source>
</evidence>
<accession>A0A7L3PV98</accession>
<dbReference type="AlphaFoldDB" id="A0A7L3PV98"/>
<evidence type="ECO:0000256" key="4">
    <source>
        <dbReference type="ARBA" id="ARBA00023136"/>
    </source>
</evidence>
<keyword evidence="2 7" id="KW-0812">Transmembrane</keyword>
<feature type="non-terminal residue" evidence="8">
    <location>
        <position position="78"/>
    </location>
</feature>
<dbReference type="GO" id="GO:0034707">
    <property type="term" value="C:chloride channel complex"/>
    <property type="evidence" value="ECO:0007669"/>
    <property type="project" value="UniProtKB-KW"/>
</dbReference>
<feature type="transmembrane region" description="Helical" evidence="7">
    <location>
        <begin position="57"/>
        <end position="75"/>
    </location>
</feature>
<keyword evidence="4 7" id="KW-0472">Membrane</keyword>
<dbReference type="InterPro" id="IPR021134">
    <property type="entry name" value="Bestrophin-like"/>
</dbReference>
<dbReference type="PANTHER" id="PTHR10736:SF0">
    <property type="entry name" value="BESTROPHIN HOMOLOG"/>
    <property type="match status" value="1"/>
</dbReference>
<dbReference type="GO" id="GO:0005886">
    <property type="term" value="C:plasma membrane"/>
    <property type="evidence" value="ECO:0007669"/>
    <property type="project" value="UniProtKB-SubCell"/>
</dbReference>
<comment type="catalytic activity">
    <reaction evidence="5">
        <text>chloride(in) = chloride(out)</text>
        <dbReference type="Rhea" id="RHEA:29823"/>
        <dbReference type="ChEBI" id="CHEBI:17996"/>
    </reaction>
</comment>
<comment type="similarity">
    <text evidence="6 7">Belongs to the anion channel-forming bestrophin (TC 1.A.46) family. Calcium-sensitive chloride channel subfamily.</text>
</comment>
<comment type="caution">
    <text evidence="8">The sequence shown here is derived from an EMBL/GenBank/DDBJ whole genome shotgun (WGS) entry which is preliminary data.</text>
</comment>
<keyword evidence="7" id="KW-0869">Chloride channel</keyword>
<comment type="function">
    <text evidence="7">Forms chloride channels.</text>
</comment>
<protein>
    <recommendedName>
        <fullName evidence="7">Bestrophin homolog</fullName>
    </recommendedName>
</protein>
<keyword evidence="7" id="KW-0868">Chloride</keyword>
<dbReference type="PANTHER" id="PTHR10736">
    <property type="entry name" value="BESTROPHIN"/>
    <property type="match status" value="1"/>
</dbReference>
<evidence type="ECO:0000256" key="3">
    <source>
        <dbReference type="ARBA" id="ARBA00022989"/>
    </source>
</evidence>
<keyword evidence="7" id="KW-1003">Cell membrane</keyword>
<keyword evidence="9" id="KW-1185">Reference proteome</keyword>
<keyword evidence="3 7" id="KW-1133">Transmembrane helix</keyword>
<organism evidence="8 9">
    <name type="scientific">Xiphorhynchus elegans</name>
    <name type="common">elegant woodcreeper</name>
    <dbReference type="NCBI Taxonomy" id="269412"/>
    <lineage>
        <taxon>Eukaryota</taxon>
        <taxon>Metazoa</taxon>
        <taxon>Chordata</taxon>
        <taxon>Craniata</taxon>
        <taxon>Vertebrata</taxon>
        <taxon>Euteleostomi</taxon>
        <taxon>Archelosauria</taxon>
        <taxon>Archosauria</taxon>
        <taxon>Dinosauria</taxon>
        <taxon>Saurischia</taxon>
        <taxon>Theropoda</taxon>
        <taxon>Coelurosauria</taxon>
        <taxon>Aves</taxon>
        <taxon>Neognathae</taxon>
        <taxon>Neoaves</taxon>
        <taxon>Telluraves</taxon>
        <taxon>Australaves</taxon>
        <taxon>Passeriformes</taxon>
        <taxon>Dendrocolaptidae</taxon>
        <taxon>Xiphorhynchus</taxon>
    </lineage>
</organism>
<comment type="subcellular location">
    <subcellularLocation>
        <location evidence="7">Cell membrane</location>
        <topology evidence="7">Multi-pass membrane protein</topology>
    </subcellularLocation>
    <subcellularLocation>
        <location evidence="1">Membrane</location>
    </subcellularLocation>
</comment>
<keyword evidence="7" id="KW-0406">Ion transport</keyword>
<keyword evidence="7" id="KW-0813">Transport</keyword>
<sequence>ELSRFRAHCSLLFHYDWISVPLVYTQVVTIAVYTFFLTCLIGRQFLDPAQGYAGHELDLGIPVFTLLQFFFYVGWLKV</sequence>
<dbReference type="EMBL" id="VZUH01069609">
    <property type="protein sequence ID" value="NXU92858.1"/>
    <property type="molecule type" value="Genomic_DNA"/>
</dbReference>
<dbReference type="GO" id="GO:0005254">
    <property type="term" value="F:chloride channel activity"/>
    <property type="evidence" value="ECO:0007669"/>
    <property type="project" value="UniProtKB-KW"/>
</dbReference>
<evidence type="ECO:0000256" key="2">
    <source>
        <dbReference type="ARBA" id="ARBA00022692"/>
    </source>
</evidence>
<feature type="transmembrane region" description="Helical" evidence="7">
    <location>
        <begin position="23"/>
        <end position="45"/>
    </location>
</feature>
<evidence type="ECO:0000256" key="6">
    <source>
        <dbReference type="ARBA" id="ARBA00034769"/>
    </source>
</evidence>
<dbReference type="Pfam" id="PF01062">
    <property type="entry name" value="Bestrophin"/>
    <property type="match status" value="1"/>
</dbReference>
<reference evidence="8 9" key="1">
    <citation type="submission" date="2019-09" db="EMBL/GenBank/DDBJ databases">
        <title>Bird 10,000 Genomes (B10K) Project - Family phase.</title>
        <authorList>
            <person name="Zhang G."/>
        </authorList>
    </citation>
    <scope>NUCLEOTIDE SEQUENCE [LARGE SCALE GENOMIC DNA]</scope>
    <source>
        <strain evidence="8">OUT-0059</strain>
        <tissue evidence="8">Muscle</tissue>
    </source>
</reference>
<evidence type="ECO:0000313" key="9">
    <source>
        <dbReference type="Proteomes" id="UP000551443"/>
    </source>
</evidence>
<gene>
    <name evidence="8" type="primary">Best3_2</name>
    <name evidence="8" type="ORF">XIPELE_R02629</name>
</gene>
<feature type="non-terminal residue" evidence="8">
    <location>
        <position position="1"/>
    </location>
</feature>
<keyword evidence="7" id="KW-0407">Ion channel</keyword>
<evidence type="ECO:0000256" key="1">
    <source>
        <dbReference type="ARBA" id="ARBA00004370"/>
    </source>
</evidence>